<dbReference type="STRING" id="479435.Kfla_0793"/>
<reference evidence="3" key="1">
    <citation type="submission" date="2009-09" db="EMBL/GenBank/DDBJ databases">
        <title>The complete genome of Kribbella flavida DSM 17836.</title>
        <authorList>
            <consortium name="US DOE Joint Genome Institute (JGI-PGF)"/>
            <person name="Lucas S."/>
            <person name="Copeland A."/>
            <person name="Lapidus A."/>
            <person name="Glavina del Rio T."/>
            <person name="Dalin E."/>
            <person name="Tice H."/>
            <person name="Bruce D."/>
            <person name="Goodwin L."/>
            <person name="Pitluck S."/>
            <person name="Kyrpides N."/>
            <person name="Mavromatis K."/>
            <person name="Ivanova N."/>
            <person name="Saunders E."/>
            <person name="Brettin T."/>
            <person name="Detter J.C."/>
            <person name="Han C."/>
            <person name="Larimer F."/>
            <person name="Land M."/>
            <person name="Hauser L."/>
            <person name="Markowitz V."/>
            <person name="Cheng J.-F."/>
            <person name="Hugenholtz P."/>
            <person name="Woyke T."/>
            <person name="Wu D."/>
            <person name="Pukall R."/>
            <person name="Klenk H.-P."/>
            <person name="Eisen J.A."/>
        </authorList>
    </citation>
    <scope>NUCLEOTIDE SEQUENCE [LARGE SCALE GENOMIC DNA]</scope>
    <source>
        <strain evidence="3">DSM 17836 / JCM 10339 / NBRC 14399</strain>
    </source>
</reference>
<feature type="region of interest" description="Disordered" evidence="1">
    <location>
        <begin position="1"/>
        <end position="62"/>
    </location>
</feature>
<keyword evidence="3" id="KW-1185">Reference proteome</keyword>
<evidence type="ECO:0000313" key="2">
    <source>
        <dbReference type="EMBL" id="ADB29912.1"/>
    </source>
</evidence>
<reference evidence="2 3" key="2">
    <citation type="journal article" date="2010" name="Stand. Genomic Sci.">
        <title>Complete genome sequence of Kribbella flavida type strain (IFO 14399).</title>
        <authorList>
            <person name="Pukall R."/>
            <person name="Lapidus A."/>
            <person name="Glavina Del Rio T."/>
            <person name="Copeland A."/>
            <person name="Tice H."/>
            <person name="Cheng J.-F."/>
            <person name="Lucas S."/>
            <person name="Chen F."/>
            <person name="Nolan M."/>
            <person name="LaButti K."/>
            <person name="Pati A."/>
            <person name="Ivanova N."/>
            <person name="Mavrommatis K."/>
            <person name="Mikhailova N."/>
            <person name="Pitluck S."/>
            <person name="Bruce D."/>
            <person name="Goodwin L."/>
            <person name="Land M."/>
            <person name="Hauser L."/>
            <person name="Chang Y.-J."/>
            <person name="Jeffries C.D."/>
            <person name="Chen A."/>
            <person name="Palaniappan K."/>
            <person name="Chain P."/>
            <person name="Rohde M."/>
            <person name="Goeker M."/>
            <person name="Bristow J."/>
            <person name="Eisen J.A."/>
            <person name="Markowitz V."/>
            <person name="Hugenholtz P."/>
            <person name="Kyrpides N.C."/>
            <person name="Klenk H.-P."/>
            <person name="Brettin T."/>
        </authorList>
    </citation>
    <scope>NUCLEOTIDE SEQUENCE [LARGE SCALE GENOMIC DNA]</scope>
    <source>
        <strain evidence="3">DSM 17836 / JCM 10339 / NBRC 14399</strain>
    </source>
</reference>
<proteinExistence type="predicted"/>
<gene>
    <name evidence="2" type="ordered locus">Kfla_0793</name>
</gene>
<sequence>MRWGKNKGQDPAQGGYQSGRKAKRAPGSGGGLRDDGKVVNPRGRVIADYSKRTPRQGNEHGV</sequence>
<name>D2PYR6_KRIFD</name>
<organism evidence="2 3">
    <name type="scientific">Kribbella flavida (strain DSM 17836 / JCM 10339 / NBRC 14399)</name>
    <dbReference type="NCBI Taxonomy" id="479435"/>
    <lineage>
        <taxon>Bacteria</taxon>
        <taxon>Bacillati</taxon>
        <taxon>Actinomycetota</taxon>
        <taxon>Actinomycetes</taxon>
        <taxon>Propionibacteriales</taxon>
        <taxon>Kribbellaceae</taxon>
        <taxon>Kribbella</taxon>
    </lineage>
</organism>
<dbReference type="EMBL" id="CP001736">
    <property type="protein sequence ID" value="ADB29912.1"/>
    <property type="molecule type" value="Genomic_DNA"/>
</dbReference>
<dbReference type="KEGG" id="kfl:Kfla_0793"/>
<dbReference type="RefSeq" id="WP_012918468.1">
    <property type="nucleotide sequence ID" value="NC_013729.1"/>
</dbReference>
<evidence type="ECO:0000313" key="3">
    <source>
        <dbReference type="Proteomes" id="UP000007967"/>
    </source>
</evidence>
<dbReference type="AlphaFoldDB" id="D2PYR6"/>
<evidence type="ECO:0000256" key="1">
    <source>
        <dbReference type="SAM" id="MobiDB-lite"/>
    </source>
</evidence>
<dbReference type="HOGENOM" id="CLU_2898366_0_0_11"/>
<accession>D2PYR6</accession>
<dbReference type="Proteomes" id="UP000007967">
    <property type="component" value="Chromosome"/>
</dbReference>
<protein>
    <submittedName>
        <fullName evidence="2">Uncharacterized protein</fullName>
    </submittedName>
</protein>